<dbReference type="EMBL" id="AEMG01000001">
    <property type="protein sequence ID" value="EFW94235.1"/>
    <property type="molecule type" value="Genomic_DNA"/>
</dbReference>
<organism evidence="4 6">
    <name type="scientific">Haladaptatus paucihalophilus DX253</name>
    <dbReference type="NCBI Taxonomy" id="797209"/>
    <lineage>
        <taxon>Archaea</taxon>
        <taxon>Methanobacteriati</taxon>
        <taxon>Methanobacteriota</taxon>
        <taxon>Stenosarchaea group</taxon>
        <taxon>Halobacteria</taxon>
        <taxon>Halobacteriales</taxon>
        <taxon>Haladaptataceae</taxon>
        <taxon>Haladaptatus</taxon>
    </lineage>
</organism>
<evidence type="ECO:0000256" key="1">
    <source>
        <dbReference type="ARBA" id="ARBA00007287"/>
    </source>
</evidence>
<name>E7QMQ1_HALPU</name>
<dbReference type="AlphaFoldDB" id="E7QMQ1"/>
<sequence>MTRTNDIDLTKKLTTFGFSEKEIDAYLALLSHGEATVSTLSEDADVSQQGVYNITERLENRGLVQVNSHASPTTIRAVPPATAMAKLSAEIESITPTLEKRFTESQRQDPEVQMIKSRKTILKRTKNAISQAQNEVILAIPESLYPEVESELKDAIDREAFVLLLISGMNALDEDVRQFEGSADVIHYWEESVPFLYTVDDQTALIGKADVVSSEQTDDDAVEVSRSMLTGTVLGTYLGTFWPASTEVFVRDPYPLPRTFDWFRQAVLHAALHMKEGTDLWADIEVENGTMISGPISDIRQGLVTPLSNEFSLETSIVVETDEGEVSVGGPTAFIEDYEAQFVTFRENS</sequence>
<dbReference type="PANTHER" id="PTHR34293:SF1">
    <property type="entry name" value="HTH-TYPE TRANSCRIPTIONAL REGULATOR TRMBL2"/>
    <property type="match status" value="1"/>
</dbReference>
<dbReference type="SUPFAM" id="SSF159071">
    <property type="entry name" value="TrmB C-terminal domain-like"/>
    <property type="match status" value="1"/>
</dbReference>
<evidence type="ECO:0000313" key="4">
    <source>
        <dbReference type="EMBL" id="EFW94235.1"/>
    </source>
</evidence>
<reference evidence="7" key="3">
    <citation type="submission" date="2016-11" db="EMBL/GenBank/DDBJ databases">
        <authorList>
            <person name="Varghese N."/>
            <person name="Submissions S."/>
        </authorList>
    </citation>
    <scope>NUCLEOTIDE SEQUENCE [LARGE SCALE GENOMIC DNA]</scope>
    <source>
        <strain evidence="7">DX253</strain>
    </source>
</reference>
<reference evidence="4 6" key="1">
    <citation type="journal article" date="2014" name="ISME J.">
        <title>Trehalose/2-sulfotrehalose biosynthesis and glycine-betaine uptake are widely spread mechanisms for osmoadaptation in the Halobacteriales.</title>
        <authorList>
            <person name="Youssef N.H."/>
            <person name="Savage-Ashlock K.N."/>
            <person name="McCully A.L."/>
            <person name="Luedtke B."/>
            <person name="Shaw E.I."/>
            <person name="Hoff W.D."/>
            <person name="Elshahed M.S."/>
        </authorList>
    </citation>
    <scope>NUCLEOTIDE SEQUENCE [LARGE SCALE GENOMIC DNA]</scope>
    <source>
        <strain evidence="4 6">DX253</strain>
    </source>
</reference>
<evidence type="ECO:0000313" key="5">
    <source>
        <dbReference type="EMBL" id="SHL34613.1"/>
    </source>
</evidence>
<dbReference type="InterPro" id="IPR002831">
    <property type="entry name" value="Tscrpt_reg_TrmB_N"/>
</dbReference>
<evidence type="ECO:0000313" key="7">
    <source>
        <dbReference type="Proteomes" id="UP000184203"/>
    </source>
</evidence>
<dbReference type="Gene3D" id="2.30.30.690">
    <property type="match status" value="1"/>
</dbReference>
<dbReference type="RefSeq" id="WP_007975923.1">
    <property type="nucleotide sequence ID" value="NZ_AEMG01000001.1"/>
</dbReference>
<reference evidence="5" key="2">
    <citation type="submission" date="2016-11" db="EMBL/GenBank/DDBJ databases">
        <authorList>
            <person name="Jaros S."/>
            <person name="Januszkiewicz K."/>
            <person name="Wedrychowicz H."/>
        </authorList>
    </citation>
    <scope>NUCLEOTIDE SEQUENCE [LARGE SCALE GENOMIC DNA]</scope>
    <source>
        <strain evidence="5">DX253</strain>
    </source>
</reference>
<dbReference type="SUPFAM" id="SSF56024">
    <property type="entry name" value="Phospholipase D/nuclease"/>
    <property type="match status" value="1"/>
</dbReference>
<accession>E7QMQ1</accession>
<feature type="domain" description="Transcription regulator TrmB C-terminal" evidence="3">
    <location>
        <begin position="111"/>
        <end position="346"/>
    </location>
</feature>
<evidence type="ECO:0000313" key="6">
    <source>
        <dbReference type="Proteomes" id="UP000003751"/>
    </source>
</evidence>
<dbReference type="Pfam" id="PF01978">
    <property type="entry name" value="TrmB"/>
    <property type="match status" value="1"/>
</dbReference>
<protein>
    <submittedName>
        <fullName evidence="5">Sugar-specific transcriptional regulator TrmB</fullName>
    </submittedName>
    <submittedName>
        <fullName evidence="4">Transcriptional regulator, TrmB</fullName>
    </submittedName>
</protein>
<dbReference type="Gene3D" id="1.10.10.10">
    <property type="entry name" value="Winged helix-like DNA-binding domain superfamily/Winged helix DNA-binding domain"/>
    <property type="match status" value="1"/>
</dbReference>
<keyword evidence="7" id="KW-1185">Reference proteome</keyword>
<gene>
    <name evidence="5" type="ORF">SAMN05444342_3599</name>
    <name evidence="4" type="ORF">ZOD2009_00345</name>
</gene>
<dbReference type="InterPro" id="IPR021586">
    <property type="entry name" value="Tscrpt_reg_TrmB_C"/>
</dbReference>
<dbReference type="PANTHER" id="PTHR34293">
    <property type="entry name" value="HTH-TYPE TRANSCRIPTIONAL REGULATOR TRMBL2"/>
    <property type="match status" value="1"/>
</dbReference>
<dbReference type="Proteomes" id="UP000003751">
    <property type="component" value="Unassembled WGS sequence"/>
</dbReference>
<comment type="similarity">
    <text evidence="1">Belongs to the transcriptional regulator TrmB family.</text>
</comment>
<evidence type="ECO:0000259" key="2">
    <source>
        <dbReference type="Pfam" id="PF01978"/>
    </source>
</evidence>
<dbReference type="InterPro" id="IPR036390">
    <property type="entry name" value="WH_DNA-bd_sf"/>
</dbReference>
<dbReference type="Proteomes" id="UP000184203">
    <property type="component" value="Unassembled WGS sequence"/>
</dbReference>
<dbReference type="STRING" id="797209.GCA_000376445_04084"/>
<dbReference type="eggNOG" id="arCOG02038">
    <property type="taxonomic scope" value="Archaea"/>
</dbReference>
<dbReference type="EMBL" id="FRAN01000006">
    <property type="protein sequence ID" value="SHL34613.1"/>
    <property type="molecule type" value="Genomic_DNA"/>
</dbReference>
<dbReference type="OrthoDB" id="201002at2157"/>
<dbReference type="SUPFAM" id="SSF46785">
    <property type="entry name" value="Winged helix' DNA-binding domain"/>
    <property type="match status" value="1"/>
</dbReference>
<proteinExistence type="inferred from homology"/>
<evidence type="ECO:0000259" key="3">
    <source>
        <dbReference type="Pfam" id="PF11495"/>
    </source>
</evidence>
<feature type="domain" description="Transcription regulator TrmB N-terminal" evidence="2">
    <location>
        <begin position="13"/>
        <end position="80"/>
    </location>
</feature>
<dbReference type="Pfam" id="PF11495">
    <property type="entry name" value="Regulator_TrmB"/>
    <property type="match status" value="1"/>
</dbReference>
<dbReference type="InterPro" id="IPR036388">
    <property type="entry name" value="WH-like_DNA-bd_sf"/>
</dbReference>
<dbReference type="InterPro" id="IPR051797">
    <property type="entry name" value="TrmB-like"/>
</dbReference>